<evidence type="ECO:0000256" key="1">
    <source>
        <dbReference type="SAM" id="MobiDB-lite"/>
    </source>
</evidence>
<dbReference type="InterPro" id="IPR025491">
    <property type="entry name" value="DUF4382"/>
</dbReference>
<sequence length="290" mass="31386">MKTNLLRNWILGLGGLIIAASCNPETEDQMNGNATLNVSMVDAPADYDEVWIEVLGVEVLTGDDNEENESAWISIGNEAEDDHVNLLSLVGGNSAFIGSKEIPAGEITQIRLLLGEDNFLVKDGEEIHLTTPSAQQSGLKLQVHEELLAGIQYNLVIDFDAAQSIVKAGNSGKYILKPVLRVVAEESATIEGIVLPVEAEPTIYGIINEDTVSTFTDENGAFALRGLMGGEYTIIFDPMDTTYLADTLYNVPTIEGEITVLDPVQLEEAPVEEEPTEEETTEEEEGTTEG</sequence>
<dbReference type="EMBL" id="JBHMEW010000011">
    <property type="protein sequence ID" value="MFB9210778.1"/>
    <property type="molecule type" value="Genomic_DNA"/>
</dbReference>
<protein>
    <submittedName>
        <fullName evidence="3">DUF4382 domain-containing protein</fullName>
    </submittedName>
</protein>
<comment type="caution">
    <text evidence="3">The sequence shown here is derived from an EMBL/GenBank/DDBJ whole genome shotgun (WGS) entry which is preliminary data.</text>
</comment>
<accession>A0ABV5J1T4</accession>
<evidence type="ECO:0000313" key="4">
    <source>
        <dbReference type="Proteomes" id="UP001589654"/>
    </source>
</evidence>
<dbReference type="Proteomes" id="UP001589654">
    <property type="component" value="Unassembled WGS sequence"/>
</dbReference>
<reference evidence="3 4" key="1">
    <citation type="submission" date="2024-09" db="EMBL/GenBank/DDBJ databases">
        <authorList>
            <person name="Sun Q."/>
            <person name="Mori K."/>
        </authorList>
    </citation>
    <scope>NUCLEOTIDE SEQUENCE [LARGE SCALE GENOMIC DNA]</scope>
    <source>
        <strain evidence="3 4">CECT 7682</strain>
    </source>
</reference>
<gene>
    <name evidence="3" type="ORF">ACFFUR_03105</name>
</gene>
<proteinExistence type="predicted"/>
<evidence type="ECO:0000313" key="3">
    <source>
        <dbReference type="EMBL" id="MFB9210778.1"/>
    </source>
</evidence>
<dbReference type="PROSITE" id="PS51257">
    <property type="entry name" value="PROKAR_LIPOPROTEIN"/>
    <property type="match status" value="1"/>
</dbReference>
<feature type="domain" description="DUF4382" evidence="2">
    <location>
        <begin position="33"/>
        <end position="178"/>
    </location>
</feature>
<dbReference type="SUPFAM" id="SSF49452">
    <property type="entry name" value="Starch-binding domain-like"/>
    <property type="match status" value="1"/>
</dbReference>
<organism evidence="3 4">
    <name type="scientific">Echinicola jeungdonensis</name>
    <dbReference type="NCBI Taxonomy" id="709343"/>
    <lineage>
        <taxon>Bacteria</taxon>
        <taxon>Pseudomonadati</taxon>
        <taxon>Bacteroidota</taxon>
        <taxon>Cytophagia</taxon>
        <taxon>Cytophagales</taxon>
        <taxon>Cyclobacteriaceae</taxon>
        <taxon>Echinicola</taxon>
    </lineage>
</organism>
<name>A0ABV5J1T4_9BACT</name>
<dbReference type="RefSeq" id="WP_290247327.1">
    <property type="nucleotide sequence ID" value="NZ_JAUFQT010000001.1"/>
</dbReference>
<feature type="compositionally biased region" description="Acidic residues" evidence="1">
    <location>
        <begin position="269"/>
        <end position="290"/>
    </location>
</feature>
<evidence type="ECO:0000259" key="2">
    <source>
        <dbReference type="Pfam" id="PF14321"/>
    </source>
</evidence>
<dbReference type="InterPro" id="IPR013784">
    <property type="entry name" value="Carb-bd-like_fold"/>
</dbReference>
<dbReference type="Pfam" id="PF14321">
    <property type="entry name" value="DUF4382"/>
    <property type="match status" value="1"/>
</dbReference>
<keyword evidence="4" id="KW-1185">Reference proteome</keyword>
<feature type="region of interest" description="Disordered" evidence="1">
    <location>
        <begin position="265"/>
        <end position="290"/>
    </location>
</feature>